<dbReference type="RefSeq" id="WP_045111461.1">
    <property type="nucleotide sequence ID" value="NZ_CAWQZC010000118.1"/>
</dbReference>
<dbReference type="NCBIfam" id="TIGR02550">
    <property type="entry name" value="flagell_flgL"/>
    <property type="match status" value="1"/>
</dbReference>
<keyword evidence="10" id="KW-1185">Reference proteome</keyword>
<dbReference type="PATRIC" id="fig|80854.5.peg.3649"/>
<dbReference type="GeneID" id="61295449"/>
<dbReference type="GO" id="GO:0005576">
    <property type="term" value="C:extracellular region"/>
    <property type="evidence" value="ECO:0007669"/>
    <property type="project" value="UniProtKB-SubCell"/>
</dbReference>
<dbReference type="PANTHER" id="PTHR42792:SF1">
    <property type="entry name" value="FLAGELLAR HOOK-ASSOCIATED PROTEIN 3"/>
    <property type="match status" value="1"/>
</dbReference>
<dbReference type="Proteomes" id="UP000183794">
    <property type="component" value="Unassembled WGS sequence"/>
</dbReference>
<evidence type="ECO:0000313" key="10">
    <source>
        <dbReference type="Proteomes" id="UP000182660"/>
    </source>
</evidence>
<evidence type="ECO:0000259" key="7">
    <source>
        <dbReference type="Pfam" id="PF00669"/>
    </source>
</evidence>
<name>A0A090IJE9_9GAMM</name>
<comment type="similarity">
    <text evidence="3">Belongs to the bacterial flagellin family.</text>
</comment>
<evidence type="ECO:0000256" key="2">
    <source>
        <dbReference type="ARBA" id="ARBA00004613"/>
    </source>
</evidence>
<evidence type="ECO:0000256" key="5">
    <source>
        <dbReference type="ARBA" id="ARBA00023143"/>
    </source>
</evidence>
<dbReference type="HOGENOM" id="CLU_024437_5_0_6"/>
<keyword evidence="9" id="KW-0282">Flagellum</keyword>
<evidence type="ECO:0000256" key="3">
    <source>
        <dbReference type="ARBA" id="ARBA00005709"/>
    </source>
</evidence>
<dbReference type="SUPFAM" id="SSF64518">
    <property type="entry name" value="Phase 1 flagellin"/>
    <property type="match status" value="1"/>
</dbReference>
<feature type="domain" description="Flagellin N-terminal" evidence="7">
    <location>
        <begin position="6"/>
        <end position="140"/>
    </location>
</feature>
<keyword evidence="5" id="KW-0975">Bacterial flagellum</keyword>
<dbReference type="PANTHER" id="PTHR42792">
    <property type="entry name" value="FLAGELLIN"/>
    <property type="match status" value="1"/>
</dbReference>
<protein>
    <submittedName>
        <fullName evidence="8 9">Flagellar synthesis flagellar regulon hook-associatedprotein</fullName>
    </submittedName>
</protein>
<keyword evidence="4" id="KW-0964">Secreted</keyword>
<proteinExistence type="inferred from homology"/>
<organism evidence="9 11">
    <name type="scientific">Moritella viscosa</name>
    <dbReference type="NCBI Taxonomy" id="80854"/>
    <lineage>
        <taxon>Bacteria</taxon>
        <taxon>Pseudomonadati</taxon>
        <taxon>Pseudomonadota</taxon>
        <taxon>Gammaproteobacteria</taxon>
        <taxon>Alteromonadales</taxon>
        <taxon>Moritellaceae</taxon>
        <taxon>Moritella</taxon>
    </lineage>
</organism>
<dbReference type="AlphaFoldDB" id="A0A090IJE9"/>
<dbReference type="InterPro" id="IPR013384">
    <property type="entry name" value="Flagell_FlgL"/>
</dbReference>
<dbReference type="OrthoDB" id="9768249at2"/>
<evidence type="ECO:0000313" key="8">
    <source>
        <dbReference type="EMBL" id="SGY88661.1"/>
    </source>
</evidence>
<dbReference type="GO" id="GO:0071973">
    <property type="term" value="P:bacterial-type flagellum-dependent cell motility"/>
    <property type="evidence" value="ECO:0007669"/>
    <property type="project" value="InterPro"/>
</dbReference>
<dbReference type="Gene3D" id="1.20.1330.10">
    <property type="entry name" value="f41 fragment of flagellin, N-terminal domain"/>
    <property type="match status" value="2"/>
</dbReference>
<dbReference type="STRING" id="80854.MVIS_3451"/>
<sequence length="412" mass="45358">MRLTNNQIFSRSMQDMSQTQKRLNTAHSQVTSQEKFRTSGDAPAEIAKSSYLNDEIKKNTQYQTNGLMLKGTLGLEETTLSNLHIAMERGRLLSVRALNGTVDSQDRFAISLEMEQLQKEVFSLANTKNANGDFIFSGTSSHLQTYVKDAQTGLYTYRGNEQDNEIQIATNVYVSDGDNGARVFESVPARLTADTSNLTGNITAAQVEVIEQGEYDNFHFNNYDHSNLANNTFKLSVTAPLIPGNSDTFEIRDTSNNLLQSGNYASEKGIRFNGVKITAVGAAPGSLDISLIPPKNINILNTLESLKIALADTSLSKDDFRERMADAQVGIENAQYAVMSTTSTIGGRNNTIERVTQSNESFKVINQEAMAILTEADLAAAMTDLTKEQNILEMSYKSFNKINNLSLFNSVS</sequence>
<dbReference type="EMBL" id="FPLD01000051">
    <property type="protein sequence ID" value="SGY95787.1"/>
    <property type="molecule type" value="Genomic_DNA"/>
</dbReference>
<evidence type="ECO:0000256" key="6">
    <source>
        <dbReference type="SAM" id="MobiDB-lite"/>
    </source>
</evidence>
<dbReference type="KEGG" id="mvs:MVIS_3451"/>
<reference evidence="8 10" key="1">
    <citation type="submission" date="2016-11" db="EMBL/GenBank/DDBJ databases">
        <authorList>
            <person name="Klemetsen T."/>
        </authorList>
    </citation>
    <scope>NUCLEOTIDE SEQUENCE [LARGE SCALE GENOMIC DNA]</scope>
    <source>
        <strain evidence="8">MT 2528</strain>
    </source>
</reference>
<dbReference type="Pfam" id="PF00669">
    <property type="entry name" value="Flagellin_N"/>
    <property type="match status" value="1"/>
</dbReference>
<evidence type="ECO:0000313" key="9">
    <source>
        <dbReference type="EMBL" id="SGY95787.1"/>
    </source>
</evidence>
<evidence type="ECO:0000256" key="1">
    <source>
        <dbReference type="ARBA" id="ARBA00004365"/>
    </source>
</evidence>
<dbReference type="EMBL" id="FPLJ01000039">
    <property type="protein sequence ID" value="SGY88661.1"/>
    <property type="molecule type" value="Genomic_DNA"/>
</dbReference>
<evidence type="ECO:0000313" key="11">
    <source>
        <dbReference type="Proteomes" id="UP000183794"/>
    </source>
</evidence>
<feature type="region of interest" description="Disordered" evidence="6">
    <location>
        <begin position="23"/>
        <end position="42"/>
    </location>
</feature>
<keyword evidence="9" id="KW-0966">Cell projection</keyword>
<reference evidence="9 11" key="2">
    <citation type="submission" date="2016-11" db="EMBL/GenBank/DDBJ databases">
        <authorList>
            <person name="Jaros S."/>
            <person name="Januszkiewicz K."/>
            <person name="Wedrychowicz H."/>
        </authorList>
    </citation>
    <scope>NUCLEOTIDE SEQUENCE [LARGE SCALE GENOMIC DNA]</scope>
    <source>
        <strain evidence="9">NVI 5450</strain>
    </source>
</reference>
<accession>A0A090IJE9</accession>
<keyword evidence="9" id="KW-0969">Cilium</keyword>
<dbReference type="GO" id="GO:0009424">
    <property type="term" value="C:bacterial-type flagellum hook"/>
    <property type="evidence" value="ECO:0007669"/>
    <property type="project" value="InterPro"/>
</dbReference>
<dbReference type="GO" id="GO:0005198">
    <property type="term" value="F:structural molecule activity"/>
    <property type="evidence" value="ECO:0007669"/>
    <property type="project" value="InterPro"/>
</dbReference>
<dbReference type="Proteomes" id="UP000182660">
    <property type="component" value="Unassembled WGS sequence"/>
</dbReference>
<feature type="compositionally biased region" description="Polar residues" evidence="6">
    <location>
        <begin position="23"/>
        <end position="33"/>
    </location>
</feature>
<comment type="subcellular location">
    <subcellularLocation>
        <location evidence="1">Bacterial flagellum</location>
    </subcellularLocation>
    <subcellularLocation>
        <location evidence="2">Secreted</location>
    </subcellularLocation>
</comment>
<evidence type="ECO:0000256" key="4">
    <source>
        <dbReference type="ARBA" id="ARBA00022525"/>
    </source>
</evidence>
<dbReference type="InterPro" id="IPR001492">
    <property type="entry name" value="Flagellin"/>
</dbReference>
<gene>
    <name evidence="8" type="ORF">MT2528_1566</name>
    <name evidence="9" type="ORF">NVI5450_1765</name>
</gene>
<dbReference type="InterPro" id="IPR001029">
    <property type="entry name" value="Flagellin_N"/>
</dbReference>